<reference evidence="2 3" key="1">
    <citation type="journal article" date="2023" name="Int. J. Syst. Evol. Microbiol.">
        <title>Physiological and genomic analyses of cobalamin (vitamin B12)-auxotrophy of Lysobacter auxotrophicus sp. nov., a methionine-auxotrophic chitinolytic bacterium isolated from chitin-treated soil.</title>
        <authorList>
            <person name="Saito A."/>
            <person name="Dohra H."/>
            <person name="Hamada M."/>
            <person name="Moriuchi R."/>
            <person name="Kotsuchibashi Y."/>
            <person name="Mori K."/>
        </authorList>
    </citation>
    <scope>NUCLEOTIDE SEQUENCE [LARGE SCALE GENOMIC DNA]</scope>
    <source>
        <strain evidence="2 3">5-21a</strain>
    </source>
</reference>
<keyword evidence="3" id="KW-1185">Reference proteome</keyword>
<sequence length="63" mass="6874">MERPWIPAFAGMTIKSGSDATRHGESKSKSKSKSKSESESESESDINMGSSFRWNDGEVVPPP</sequence>
<feature type="region of interest" description="Disordered" evidence="1">
    <location>
        <begin position="1"/>
        <end position="63"/>
    </location>
</feature>
<dbReference type="Proteomes" id="UP001317822">
    <property type="component" value="Chromosome"/>
</dbReference>
<evidence type="ECO:0000313" key="3">
    <source>
        <dbReference type="Proteomes" id="UP001317822"/>
    </source>
</evidence>
<dbReference type="EMBL" id="AP027041">
    <property type="protein sequence ID" value="BDU17714.1"/>
    <property type="molecule type" value="Genomic_DNA"/>
</dbReference>
<gene>
    <name evidence="2" type="ORF">LA521A_29150</name>
</gene>
<name>A0ABN6UMU9_9GAMM</name>
<dbReference type="RefSeq" id="WP_281779627.1">
    <property type="nucleotide sequence ID" value="NZ_AP027041.1"/>
</dbReference>
<evidence type="ECO:0000313" key="2">
    <source>
        <dbReference type="EMBL" id="BDU17714.1"/>
    </source>
</evidence>
<protein>
    <submittedName>
        <fullName evidence="2">Uncharacterized protein</fullName>
    </submittedName>
</protein>
<proteinExistence type="predicted"/>
<feature type="compositionally biased region" description="Basic and acidic residues" evidence="1">
    <location>
        <begin position="20"/>
        <end position="38"/>
    </location>
</feature>
<evidence type="ECO:0000256" key="1">
    <source>
        <dbReference type="SAM" id="MobiDB-lite"/>
    </source>
</evidence>
<organism evidence="2 3">
    <name type="scientific">Lysobacter auxotrophicus</name>
    <dbReference type="NCBI Taxonomy" id="2992573"/>
    <lineage>
        <taxon>Bacteria</taxon>
        <taxon>Pseudomonadati</taxon>
        <taxon>Pseudomonadota</taxon>
        <taxon>Gammaproteobacteria</taxon>
        <taxon>Lysobacterales</taxon>
        <taxon>Lysobacteraceae</taxon>
        <taxon>Lysobacter</taxon>
    </lineage>
</organism>
<accession>A0ABN6UMU9</accession>